<accession>A0ABX1W509</accession>
<dbReference type="Gene3D" id="3.40.50.720">
    <property type="entry name" value="NAD(P)-binding Rossmann-like Domain"/>
    <property type="match status" value="1"/>
</dbReference>
<comment type="similarity">
    <text evidence="2 6">Belongs to the zinc-containing alcohol dehydrogenase family.</text>
</comment>
<proteinExistence type="inferred from homology"/>
<dbReference type="PROSITE" id="PS00059">
    <property type="entry name" value="ADH_ZINC"/>
    <property type="match status" value="1"/>
</dbReference>
<feature type="domain" description="Enoyl reductase (ER)" evidence="7">
    <location>
        <begin position="11"/>
        <end position="344"/>
    </location>
</feature>
<organism evidence="8 9">
    <name type="scientific">Ruegeria atlantica</name>
    <dbReference type="NCBI Taxonomy" id="81569"/>
    <lineage>
        <taxon>Bacteria</taxon>
        <taxon>Pseudomonadati</taxon>
        <taxon>Pseudomonadota</taxon>
        <taxon>Alphaproteobacteria</taxon>
        <taxon>Rhodobacterales</taxon>
        <taxon>Roseobacteraceae</taxon>
        <taxon>Ruegeria</taxon>
    </lineage>
</organism>
<dbReference type="Pfam" id="PF00107">
    <property type="entry name" value="ADH_zinc_N"/>
    <property type="match status" value="1"/>
</dbReference>
<dbReference type="PANTHER" id="PTHR43161">
    <property type="entry name" value="SORBITOL DEHYDROGENASE"/>
    <property type="match status" value="1"/>
</dbReference>
<dbReference type="Pfam" id="PF08240">
    <property type="entry name" value="ADH_N"/>
    <property type="match status" value="1"/>
</dbReference>
<evidence type="ECO:0000259" key="7">
    <source>
        <dbReference type="SMART" id="SM00829"/>
    </source>
</evidence>
<evidence type="ECO:0000256" key="4">
    <source>
        <dbReference type="ARBA" id="ARBA00022833"/>
    </source>
</evidence>
<protein>
    <submittedName>
        <fullName evidence="8">Alcohol dehydrogenase catalytic domain-containing protein</fullName>
    </submittedName>
</protein>
<dbReference type="InterPro" id="IPR013149">
    <property type="entry name" value="ADH-like_C"/>
</dbReference>
<dbReference type="InterPro" id="IPR013154">
    <property type="entry name" value="ADH-like_N"/>
</dbReference>
<keyword evidence="5" id="KW-0560">Oxidoreductase</keyword>
<sequence>MSSASVAVVIHAAKDLRLENRDVRDLGQDEVLIALRVGGICGSDLHYYNHGGFGAIKLLQPMVLGHEVAGEIVEFGSSVQGLNLGQLVAVSPSRPCQACYYCLNGQQNHCLDMKFYGSAMPFPHIQGAFRSKLVAKASQCVPADGLSPAQAAMAEPLAVCLHAVKQAGSLVGKTVLITGCGPIGCLTTLVARRSGAARIVATDISDQTLAIARECGADDVINTYTDPQMLERFEKDKGQIDVQLECSGAQSALASGVACLRPRGTLVQLGLGGDMTVPMQALIAKEIALRGSFRFHSEFAVAVEMMRSGLLNVDHLVTHSFEVGEAVTAFEVASDRSRSMKVQLTFPDNNNG</sequence>
<dbReference type="EMBL" id="WVQY01000001">
    <property type="protein sequence ID" value="NOD29009.1"/>
    <property type="molecule type" value="Genomic_DNA"/>
</dbReference>
<comment type="caution">
    <text evidence="8">The sequence shown here is derived from an EMBL/GenBank/DDBJ whole genome shotgun (WGS) entry which is preliminary data.</text>
</comment>
<dbReference type="SUPFAM" id="SSF50129">
    <property type="entry name" value="GroES-like"/>
    <property type="match status" value="1"/>
</dbReference>
<evidence type="ECO:0000256" key="6">
    <source>
        <dbReference type="RuleBase" id="RU361277"/>
    </source>
</evidence>
<evidence type="ECO:0000313" key="8">
    <source>
        <dbReference type="EMBL" id="NOD29009.1"/>
    </source>
</evidence>
<dbReference type="SMART" id="SM00829">
    <property type="entry name" value="PKS_ER"/>
    <property type="match status" value="1"/>
</dbReference>
<name>A0ABX1W509_9RHOB</name>
<keyword evidence="3 6" id="KW-0479">Metal-binding</keyword>
<dbReference type="InterPro" id="IPR020843">
    <property type="entry name" value="ER"/>
</dbReference>
<comment type="cofactor">
    <cofactor evidence="1 6">
        <name>Zn(2+)</name>
        <dbReference type="ChEBI" id="CHEBI:29105"/>
    </cofactor>
</comment>
<dbReference type="SUPFAM" id="SSF51735">
    <property type="entry name" value="NAD(P)-binding Rossmann-fold domains"/>
    <property type="match status" value="1"/>
</dbReference>
<dbReference type="Gene3D" id="3.90.180.10">
    <property type="entry name" value="Medium-chain alcohol dehydrogenases, catalytic domain"/>
    <property type="match status" value="1"/>
</dbReference>
<dbReference type="Proteomes" id="UP000599383">
    <property type="component" value="Unassembled WGS sequence"/>
</dbReference>
<dbReference type="RefSeq" id="WP_171362594.1">
    <property type="nucleotide sequence ID" value="NZ_WVQY01000001.1"/>
</dbReference>
<evidence type="ECO:0000256" key="3">
    <source>
        <dbReference type="ARBA" id="ARBA00022723"/>
    </source>
</evidence>
<dbReference type="InterPro" id="IPR036291">
    <property type="entry name" value="NAD(P)-bd_dom_sf"/>
</dbReference>
<dbReference type="InterPro" id="IPR011032">
    <property type="entry name" value="GroES-like_sf"/>
</dbReference>
<evidence type="ECO:0000256" key="1">
    <source>
        <dbReference type="ARBA" id="ARBA00001947"/>
    </source>
</evidence>
<reference evidence="8 9" key="1">
    <citation type="submission" date="2019-12" db="EMBL/GenBank/DDBJ databases">
        <title>Ruegeria JWLKs population differentiation of coral mucus and skeleton niches.</title>
        <authorList>
            <person name="Luo D."/>
        </authorList>
    </citation>
    <scope>NUCLEOTIDE SEQUENCE [LARGE SCALE GENOMIC DNA]</scope>
    <source>
        <strain evidence="8 9">HKCCD6238</strain>
    </source>
</reference>
<evidence type="ECO:0000256" key="2">
    <source>
        <dbReference type="ARBA" id="ARBA00008072"/>
    </source>
</evidence>
<dbReference type="PANTHER" id="PTHR43161:SF9">
    <property type="entry name" value="SORBITOL DEHYDROGENASE"/>
    <property type="match status" value="1"/>
</dbReference>
<gene>
    <name evidence="8" type="ORF">GS617_01885</name>
</gene>
<dbReference type="CDD" id="cd08232">
    <property type="entry name" value="idonate-5-DH"/>
    <property type="match status" value="1"/>
</dbReference>
<dbReference type="InterPro" id="IPR002328">
    <property type="entry name" value="ADH_Zn_CS"/>
</dbReference>
<evidence type="ECO:0000313" key="9">
    <source>
        <dbReference type="Proteomes" id="UP000599383"/>
    </source>
</evidence>
<evidence type="ECO:0000256" key="5">
    <source>
        <dbReference type="ARBA" id="ARBA00023002"/>
    </source>
</evidence>
<keyword evidence="4 6" id="KW-0862">Zinc</keyword>
<keyword evidence="9" id="KW-1185">Reference proteome</keyword>